<dbReference type="Pfam" id="PF01926">
    <property type="entry name" value="MMR_HSR1"/>
    <property type="match status" value="1"/>
</dbReference>
<dbReference type="Gene3D" id="3.30.300.20">
    <property type="match status" value="1"/>
</dbReference>
<evidence type="ECO:0000256" key="1">
    <source>
        <dbReference type="ARBA" id="ARBA00007921"/>
    </source>
</evidence>
<dbReference type="InterPro" id="IPR027417">
    <property type="entry name" value="P-loop_NTPase"/>
</dbReference>
<evidence type="ECO:0000256" key="5">
    <source>
        <dbReference type="SAM" id="MobiDB-lite"/>
    </source>
</evidence>
<dbReference type="SUPFAM" id="SSF52540">
    <property type="entry name" value="P-loop containing nucleoside triphosphate hydrolases"/>
    <property type="match status" value="1"/>
</dbReference>
<comment type="similarity">
    <text evidence="1 4">Belongs to the TRAFAC class TrmE-Era-EngA-EngB-Septin-like GTPase superfamily. Era GTPase family.</text>
</comment>
<dbReference type="OrthoDB" id="188276at2759"/>
<dbReference type="NCBIfam" id="TIGR00231">
    <property type="entry name" value="small_GTP"/>
    <property type="match status" value="1"/>
</dbReference>
<comment type="caution">
    <text evidence="7">The sequence shown here is derived from an EMBL/GenBank/DDBJ whole genome shotgun (WGS) entry which is preliminary data.</text>
</comment>
<evidence type="ECO:0000256" key="4">
    <source>
        <dbReference type="PROSITE-ProRule" id="PRU01050"/>
    </source>
</evidence>
<dbReference type="InterPro" id="IPR030388">
    <property type="entry name" value="G_ERA_dom"/>
</dbReference>
<dbReference type="InterPro" id="IPR006073">
    <property type="entry name" value="GTP-bd"/>
</dbReference>
<organism evidence="7 8">
    <name type="scientific">Coemansia javaensis</name>
    <dbReference type="NCBI Taxonomy" id="2761396"/>
    <lineage>
        <taxon>Eukaryota</taxon>
        <taxon>Fungi</taxon>
        <taxon>Fungi incertae sedis</taxon>
        <taxon>Zoopagomycota</taxon>
        <taxon>Kickxellomycotina</taxon>
        <taxon>Kickxellomycetes</taxon>
        <taxon>Kickxellales</taxon>
        <taxon>Kickxellaceae</taxon>
        <taxon>Coemansia</taxon>
    </lineage>
</organism>
<dbReference type="CDD" id="cd04163">
    <property type="entry name" value="Era"/>
    <property type="match status" value="1"/>
</dbReference>
<reference evidence="7" key="1">
    <citation type="submission" date="2022-07" db="EMBL/GenBank/DDBJ databases">
        <title>Phylogenomic reconstructions and comparative analyses of Kickxellomycotina fungi.</title>
        <authorList>
            <person name="Reynolds N.K."/>
            <person name="Stajich J.E."/>
            <person name="Barry K."/>
            <person name="Grigoriev I.V."/>
            <person name="Crous P."/>
            <person name="Smith M.E."/>
        </authorList>
    </citation>
    <scope>NUCLEOTIDE SEQUENCE</scope>
    <source>
        <strain evidence="7">NBRC 105414</strain>
    </source>
</reference>
<dbReference type="EMBL" id="JANBUL010000408">
    <property type="protein sequence ID" value="KAJ2776021.1"/>
    <property type="molecule type" value="Genomic_DNA"/>
</dbReference>
<dbReference type="PANTHER" id="PTHR42698:SF1">
    <property type="entry name" value="GTPASE ERA, MITOCHONDRIAL"/>
    <property type="match status" value="1"/>
</dbReference>
<dbReference type="GO" id="GO:0019843">
    <property type="term" value="F:rRNA binding"/>
    <property type="evidence" value="ECO:0007669"/>
    <property type="project" value="TreeGrafter"/>
</dbReference>
<feature type="region of interest" description="Disordered" evidence="5">
    <location>
        <begin position="41"/>
        <end position="101"/>
    </location>
</feature>
<evidence type="ECO:0000313" key="7">
    <source>
        <dbReference type="EMBL" id="KAJ2776021.1"/>
    </source>
</evidence>
<dbReference type="InterPro" id="IPR009019">
    <property type="entry name" value="KH_sf_prok-type"/>
</dbReference>
<dbReference type="GO" id="GO:0005525">
    <property type="term" value="F:GTP binding"/>
    <property type="evidence" value="ECO:0007669"/>
    <property type="project" value="UniProtKB-UniRule"/>
</dbReference>
<evidence type="ECO:0000256" key="2">
    <source>
        <dbReference type="ARBA" id="ARBA00022741"/>
    </source>
</evidence>
<dbReference type="PANTHER" id="PTHR42698">
    <property type="entry name" value="GTPASE ERA"/>
    <property type="match status" value="1"/>
</dbReference>
<feature type="region of interest" description="G5" evidence="4">
    <location>
        <begin position="269"/>
        <end position="271"/>
    </location>
</feature>
<dbReference type="GO" id="GO:0000028">
    <property type="term" value="P:ribosomal small subunit assembly"/>
    <property type="evidence" value="ECO:0007669"/>
    <property type="project" value="TreeGrafter"/>
</dbReference>
<dbReference type="InterPro" id="IPR005225">
    <property type="entry name" value="Small_GTP-bd"/>
</dbReference>
<feature type="region of interest" description="G1" evidence="4">
    <location>
        <begin position="122"/>
        <end position="129"/>
    </location>
</feature>
<dbReference type="GO" id="GO:0043024">
    <property type="term" value="F:ribosomal small subunit binding"/>
    <property type="evidence" value="ECO:0007669"/>
    <property type="project" value="TreeGrafter"/>
</dbReference>
<protein>
    <recommendedName>
        <fullName evidence="6">Era-type G domain-containing protein</fullName>
    </recommendedName>
</protein>
<feature type="domain" description="Era-type G" evidence="6">
    <location>
        <begin position="114"/>
        <end position="291"/>
    </location>
</feature>
<feature type="region of interest" description="G4" evidence="4">
    <location>
        <begin position="237"/>
        <end position="240"/>
    </location>
</feature>
<name>A0A9W8H6E0_9FUNG</name>
<evidence type="ECO:0000259" key="6">
    <source>
        <dbReference type="PROSITE" id="PS51713"/>
    </source>
</evidence>
<keyword evidence="2 4" id="KW-0547">Nucleotide-binding</keyword>
<gene>
    <name evidence="7" type="ORF">H4R18_005907</name>
</gene>
<feature type="region of interest" description="G2" evidence="4">
    <location>
        <begin position="148"/>
        <end position="152"/>
    </location>
</feature>
<dbReference type="InterPro" id="IPR005662">
    <property type="entry name" value="GTPase_Era-like"/>
</dbReference>
<evidence type="ECO:0000256" key="3">
    <source>
        <dbReference type="ARBA" id="ARBA00023134"/>
    </source>
</evidence>
<dbReference type="InterPro" id="IPR015946">
    <property type="entry name" value="KH_dom-like_a/b"/>
</dbReference>
<evidence type="ECO:0000313" key="8">
    <source>
        <dbReference type="Proteomes" id="UP001140217"/>
    </source>
</evidence>
<keyword evidence="3 4" id="KW-0342">GTP-binding</keyword>
<dbReference type="SUPFAM" id="SSF54814">
    <property type="entry name" value="Prokaryotic type KH domain (KH-domain type II)"/>
    <property type="match status" value="1"/>
</dbReference>
<dbReference type="PROSITE" id="PS51713">
    <property type="entry name" value="G_ERA"/>
    <property type="match status" value="1"/>
</dbReference>
<feature type="compositionally biased region" description="Basic and acidic residues" evidence="5">
    <location>
        <begin position="79"/>
        <end position="92"/>
    </location>
</feature>
<keyword evidence="8" id="KW-1185">Reference proteome</keyword>
<feature type="region of interest" description="G3" evidence="4">
    <location>
        <begin position="169"/>
        <end position="172"/>
    </location>
</feature>
<proteinExistence type="inferred from homology"/>
<dbReference type="Proteomes" id="UP001140217">
    <property type="component" value="Unassembled WGS sequence"/>
</dbReference>
<sequence>MRALQLAQGAARPGWRAPARTVHGTAAAATVLRRIQRVLEQARPGTADKEGSRASEVASGGASQAGADRQGSSGASQRRRPEQRRDGRRDLPPAESWQAMPRSFGAFEQPADAEVARVVLLGVANAGKSTLVNRLVGSDVSIVSPRPQTTRARIMAAATAGRKQLVFLDTPGVVSRQALRRVARSVVTAPWATLAEADCAVLLLDAFKITHKSCETENYLFKHLAAVPALPVLLAVNKIDLVEDHARLLARAREYQARCPAAVGAPLLISARDDVGVAELKALLLARTRPGRWEVPAGVASDMSDLVRVEELIRAEWFARMSGHMPYAVRQRNVGWHQAHGAEPASGADPAQSVLTINQELIVPSAGEAVILVGAGGRVVRDMAQCASRTISAALGRPTRLHLQVVVQQDPRRRK</sequence>
<dbReference type="Gene3D" id="3.40.50.300">
    <property type="entry name" value="P-loop containing nucleotide triphosphate hydrolases"/>
    <property type="match status" value="1"/>
</dbReference>
<dbReference type="AlphaFoldDB" id="A0A9W8H6E0"/>
<accession>A0A9W8H6E0</accession>